<reference evidence="1 2" key="1">
    <citation type="journal article" date="2018" name="Front. Plant Sci.">
        <title>Red Clover (Trifolium pratense) and Zigzag Clover (T. medium) - A Picture of Genomic Similarities and Differences.</title>
        <authorList>
            <person name="Dluhosova J."/>
            <person name="Istvanek J."/>
            <person name="Nedelnik J."/>
            <person name="Repkova J."/>
        </authorList>
    </citation>
    <scope>NUCLEOTIDE SEQUENCE [LARGE SCALE GENOMIC DNA]</scope>
    <source>
        <strain evidence="2">cv. 10/8</strain>
        <tissue evidence="1">Leaf</tissue>
    </source>
</reference>
<sequence length="66" mass="7405">GSDGLMRRCVSEDEARSIIWLATFQTMEGIIVVTELHTKYYSVDYGGQHCFRIVTNLYVSVTDASA</sequence>
<feature type="non-terminal residue" evidence="1">
    <location>
        <position position="1"/>
    </location>
</feature>
<evidence type="ECO:0000313" key="1">
    <source>
        <dbReference type="EMBL" id="MCI61457.1"/>
    </source>
</evidence>
<dbReference type="AlphaFoldDB" id="A0A392TLY8"/>
<name>A0A392TLY8_9FABA</name>
<dbReference type="EMBL" id="LXQA010600328">
    <property type="protein sequence ID" value="MCI61457.1"/>
    <property type="molecule type" value="Genomic_DNA"/>
</dbReference>
<comment type="caution">
    <text evidence="1">The sequence shown here is derived from an EMBL/GenBank/DDBJ whole genome shotgun (WGS) entry which is preliminary data.</text>
</comment>
<evidence type="ECO:0000313" key="2">
    <source>
        <dbReference type="Proteomes" id="UP000265520"/>
    </source>
</evidence>
<dbReference type="Proteomes" id="UP000265520">
    <property type="component" value="Unassembled WGS sequence"/>
</dbReference>
<keyword evidence="2" id="KW-1185">Reference proteome</keyword>
<proteinExistence type="predicted"/>
<protein>
    <submittedName>
        <fullName evidence="1">Uncharacterized protein</fullName>
    </submittedName>
</protein>
<organism evidence="1 2">
    <name type="scientific">Trifolium medium</name>
    <dbReference type="NCBI Taxonomy" id="97028"/>
    <lineage>
        <taxon>Eukaryota</taxon>
        <taxon>Viridiplantae</taxon>
        <taxon>Streptophyta</taxon>
        <taxon>Embryophyta</taxon>
        <taxon>Tracheophyta</taxon>
        <taxon>Spermatophyta</taxon>
        <taxon>Magnoliopsida</taxon>
        <taxon>eudicotyledons</taxon>
        <taxon>Gunneridae</taxon>
        <taxon>Pentapetalae</taxon>
        <taxon>rosids</taxon>
        <taxon>fabids</taxon>
        <taxon>Fabales</taxon>
        <taxon>Fabaceae</taxon>
        <taxon>Papilionoideae</taxon>
        <taxon>50 kb inversion clade</taxon>
        <taxon>NPAAA clade</taxon>
        <taxon>Hologalegina</taxon>
        <taxon>IRL clade</taxon>
        <taxon>Trifolieae</taxon>
        <taxon>Trifolium</taxon>
    </lineage>
</organism>
<accession>A0A392TLY8</accession>